<sequence length="447" mass="51755">MHYLHIQPRENDVDREEIKFPACNLIIWLHWWSSKLLQWSEENLKIWETFLLFSHSKADKNLPSYQLLHHDIYSRYKSWARLLCMGSLLTSHCIRSDQKTSLCFANINSQSFIYLILCVAYYSFMIGVWTTPKQYLCISVQKQTLYILLKYHVFKKSSKGNQIPRPGILSSVINEEAHRWNDCQVVFNKMRMAKGQYIENFLAVFLSYWLCTFILLVRDARCIYSGTLTTASFMALVLGHHIPTIILVYAYMGLNVIFHALHGKSEATFPPISSTHELINFIKGFCWHSSIINPLKEHLTDDNKISKINFVYFLSIDECIHAFRPQLKIVHFGKPLKPLVLAMEDDSSHVKIVRIIVAIQATPIFAIPIQSIAPSTKLKSIINRQNACWSCEPTTKRVIELSSEGVENIMDILDADHNPIECMITLVFLKTHLSFQMRLSFQPSCLF</sequence>
<dbReference type="EMBL" id="JAKOGI010000829">
    <property type="protein sequence ID" value="KAJ8430060.1"/>
    <property type="molecule type" value="Genomic_DNA"/>
</dbReference>
<evidence type="ECO:0000313" key="3">
    <source>
        <dbReference type="Proteomes" id="UP001153076"/>
    </source>
</evidence>
<dbReference type="AlphaFoldDB" id="A0A9Q1JSE3"/>
<feature type="transmembrane region" description="Helical" evidence="1">
    <location>
        <begin position="112"/>
        <end position="132"/>
    </location>
</feature>
<accession>A0A9Q1JSE3</accession>
<evidence type="ECO:0000313" key="2">
    <source>
        <dbReference type="EMBL" id="KAJ8430060.1"/>
    </source>
</evidence>
<keyword evidence="1" id="KW-1133">Transmembrane helix</keyword>
<protein>
    <submittedName>
        <fullName evidence="2">Uncharacterized protein</fullName>
    </submittedName>
</protein>
<evidence type="ECO:0000256" key="1">
    <source>
        <dbReference type="SAM" id="Phobius"/>
    </source>
</evidence>
<dbReference type="Proteomes" id="UP001153076">
    <property type="component" value="Unassembled WGS sequence"/>
</dbReference>
<gene>
    <name evidence="2" type="ORF">Cgig2_011595</name>
</gene>
<feature type="transmembrane region" description="Helical" evidence="1">
    <location>
        <begin position="197"/>
        <end position="217"/>
    </location>
</feature>
<reference evidence="2" key="1">
    <citation type="submission" date="2022-04" db="EMBL/GenBank/DDBJ databases">
        <title>Carnegiea gigantea Genome sequencing and assembly v2.</title>
        <authorList>
            <person name="Copetti D."/>
            <person name="Sanderson M.J."/>
            <person name="Burquez A."/>
            <person name="Wojciechowski M.F."/>
        </authorList>
    </citation>
    <scope>NUCLEOTIDE SEQUENCE</scope>
    <source>
        <strain evidence="2">SGP5-SGP5p</strain>
        <tissue evidence="2">Aerial part</tissue>
    </source>
</reference>
<keyword evidence="1" id="KW-0812">Transmembrane</keyword>
<organism evidence="2 3">
    <name type="scientific">Carnegiea gigantea</name>
    <dbReference type="NCBI Taxonomy" id="171969"/>
    <lineage>
        <taxon>Eukaryota</taxon>
        <taxon>Viridiplantae</taxon>
        <taxon>Streptophyta</taxon>
        <taxon>Embryophyta</taxon>
        <taxon>Tracheophyta</taxon>
        <taxon>Spermatophyta</taxon>
        <taxon>Magnoliopsida</taxon>
        <taxon>eudicotyledons</taxon>
        <taxon>Gunneridae</taxon>
        <taxon>Pentapetalae</taxon>
        <taxon>Caryophyllales</taxon>
        <taxon>Cactineae</taxon>
        <taxon>Cactaceae</taxon>
        <taxon>Cactoideae</taxon>
        <taxon>Echinocereeae</taxon>
        <taxon>Carnegiea</taxon>
    </lineage>
</organism>
<dbReference type="OrthoDB" id="913267at2759"/>
<proteinExistence type="predicted"/>
<keyword evidence="1" id="KW-0472">Membrane</keyword>
<comment type="caution">
    <text evidence="2">The sequence shown here is derived from an EMBL/GenBank/DDBJ whole genome shotgun (WGS) entry which is preliminary data.</text>
</comment>
<feature type="transmembrane region" description="Helical" evidence="1">
    <location>
        <begin position="223"/>
        <end position="251"/>
    </location>
</feature>
<name>A0A9Q1JSE3_9CARY</name>
<keyword evidence="3" id="KW-1185">Reference proteome</keyword>